<evidence type="ECO:0000256" key="10">
    <source>
        <dbReference type="RuleBase" id="RU004549"/>
    </source>
</evidence>
<dbReference type="InterPro" id="IPR053793">
    <property type="entry name" value="PB1-like"/>
</dbReference>
<dbReference type="GO" id="GO:0005634">
    <property type="term" value="C:nucleus"/>
    <property type="evidence" value="ECO:0007669"/>
    <property type="project" value="UniProtKB-SubCell"/>
</dbReference>
<comment type="function">
    <text evidence="1 10">Aux/IAA proteins are short-lived transcriptional factors that function as repressors of early auxin response genes at low auxin concentrations.</text>
</comment>
<name>A0A7I8IX07_SPIIN</name>
<comment type="subunit">
    <text evidence="4 10">Homodimers and heterodimers.</text>
</comment>
<evidence type="ECO:0000256" key="7">
    <source>
        <dbReference type="ARBA" id="ARBA00023163"/>
    </source>
</evidence>
<evidence type="ECO:0000313" key="14">
    <source>
        <dbReference type="EMBL" id="CAA7398710.1"/>
    </source>
</evidence>
<keyword evidence="8 10" id="KW-0539">Nucleus</keyword>
<dbReference type="PANTHER" id="PTHR31734">
    <property type="entry name" value="AUXIN-RESPONSIVE PROTEIN IAA17"/>
    <property type="match status" value="1"/>
</dbReference>
<keyword evidence="7 10" id="KW-0804">Transcription</keyword>
<evidence type="ECO:0000256" key="9">
    <source>
        <dbReference type="ARBA" id="ARBA00023294"/>
    </source>
</evidence>
<dbReference type="Proteomes" id="UP000663760">
    <property type="component" value="Chromosome 6"/>
</dbReference>
<keyword evidence="9 10" id="KW-0927">Auxin signaling pathway</keyword>
<evidence type="ECO:0000256" key="5">
    <source>
        <dbReference type="ARBA" id="ARBA00022491"/>
    </source>
</evidence>
<dbReference type="GO" id="GO:0009734">
    <property type="term" value="P:auxin-activated signaling pathway"/>
    <property type="evidence" value="ECO:0007669"/>
    <property type="project" value="UniProtKB-UniRule"/>
</dbReference>
<evidence type="ECO:0000256" key="8">
    <source>
        <dbReference type="ARBA" id="ARBA00023242"/>
    </source>
</evidence>
<dbReference type="PROSITE" id="PS51745">
    <property type="entry name" value="PB1"/>
    <property type="match status" value="1"/>
</dbReference>
<dbReference type="InterPro" id="IPR003311">
    <property type="entry name" value="AUX_IAA"/>
</dbReference>
<feature type="domain" description="PB1" evidence="12">
    <location>
        <begin position="56"/>
        <end position="148"/>
    </location>
</feature>
<keyword evidence="15" id="KW-1185">Reference proteome</keyword>
<evidence type="ECO:0000256" key="11">
    <source>
        <dbReference type="SAM" id="MobiDB-lite"/>
    </source>
</evidence>
<evidence type="ECO:0000256" key="1">
    <source>
        <dbReference type="ARBA" id="ARBA00002159"/>
    </source>
</evidence>
<evidence type="ECO:0000256" key="6">
    <source>
        <dbReference type="ARBA" id="ARBA00023015"/>
    </source>
</evidence>
<dbReference type="Gene3D" id="3.10.20.90">
    <property type="entry name" value="Phosphatidylinositol 3-kinase Catalytic Subunit, Chain A, domain 1"/>
    <property type="match status" value="1"/>
</dbReference>
<dbReference type="EMBL" id="LR743593">
    <property type="protein sequence ID" value="CAA2622679.1"/>
    <property type="molecule type" value="Genomic_DNA"/>
</dbReference>
<comment type="similarity">
    <text evidence="3 10">Belongs to the Aux/IAA family.</text>
</comment>
<comment type="subcellular location">
    <subcellularLocation>
        <location evidence="2 10">Nucleus</location>
    </subcellularLocation>
</comment>
<sequence length="160" mass="17404">MNGVYRHQDCVKRRWGGEEGEERRETLPQPAAPPSGGLLGFSRLDDAAASSAAAVVPPVTVVFEGSAICHRIHLHSLPNYESLALALRRLFVDSSGDDVPTPVALTNAVPGHIVAYEDLEDDLLLAGDLNWKDFVRVAKRIRILPAKASRRKLCGTWGVV</sequence>
<evidence type="ECO:0000259" key="12">
    <source>
        <dbReference type="PROSITE" id="PS51745"/>
    </source>
</evidence>
<keyword evidence="5 10" id="KW-0678">Repressor</keyword>
<proteinExistence type="inferred from homology"/>
<dbReference type="OrthoDB" id="783725at2759"/>
<organism evidence="13">
    <name type="scientific">Spirodela intermedia</name>
    <name type="common">Intermediate duckweed</name>
    <dbReference type="NCBI Taxonomy" id="51605"/>
    <lineage>
        <taxon>Eukaryota</taxon>
        <taxon>Viridiplantae</taxon>
        <taxon>Streptophyta</taxon>
        <taxon>Embryophyta</taxon>
        <taxon>Tracheophyta</taxon>
        <taxon>Spermatophyta</taxon>
        <taxon>Magnoliopsida</taxon>
        <taxon>Liliopsida</taxon>
        <taxon>Araceae</taxon>
        <taxon>Lemnoideae</taxon>
        <taxon>Spirodela</taxon>
    </lineage>
</organism>
<dbReference type="InterPro" id="IPR033389">
    <property type="entry name" value="AUX/IAA_dom"/>
</dbReference>
<evidence type="ECO:0000313" key="15">
    <source>
        <dbReference type="Proteomes" id="UP000663760"/>
    </source>
</evidence>
<keyword evidence="6 10" id="KW-0805">Transcription regulation</keyword>
<protein>
    <recommendedName>
        <fullName evidence="10">Auxin-responsive protein</fullName>
    </recommendedName>
</protein>
<gene>
    <name evidence="13" type="ORF">SI7747_06008704</name>
    <name evidence="14" type="ORF">SI8410_06009375</name>
</gene>
<evidence type="ECO:0000256" key="3">
    <source>
        <dbReference type="ARBA" id="ARBA00006728"/>
    </source>
</evidence>
<evidence type="ECO:0000256" key="2">
    <source>
        <dbReference type="ARBA" id="ARBA00004123"/>
    </source>
</evidence>
<dbReference type="EMBL" id="LR746269">
    <property type="protein sequence ID" value="CAA7398710.1"/>
    <property type="molecule type" value="Genomic_DNA"/>
</dbReference>
<dbReference type="AlphaFoldDB" id="A0A7I8IX07"/>
<dbReference type="PANTHER" id="PTHR31734:SF7">
    <property type="entry name" value="AUXIN-RESPONSIVE PROTEIN IAA33"/>
    <property type="match status" value="1"/>
</dbReference>
<evidence type="ECO:0000313" key="13">
    <source>
        <dbReference type="EMBL" id="CAA2622679.1"/>
    </source>
</evidence>
<feature type="compositionally biased region" description="Basic and acidic residues" evidence="11">
    <location>
        <begin position="15"/>
        <end position="26"/>
    </location>
</feature>
<reference evidence="13" key="1">
    <citation type="submission" date="2019-12" db="EMBL/GenBank/DDBJ databases">
        <authorList>
            <person name="Scholz U."/>
            <person name="Mascher M."/>
            <person name="Fiebig A."/>
        </authorList>
    </citation>
    <scope>NUCLEOTIDE SEQUENCE</scope>
</reference>
<accession>A0A7I8IX07</accession>
<dbReference type="GO" id="GO:0006355">
    <property type="term" value="P:regulation of DNA-templated transcription"/>
    <property type="evidence" value="ECO:0007669"/>
    <property type="project" value="InterPro"/>
</dbReference>
<evidence type="ECO:0000256" key="4">
    <source>
        <dbReference type="ARBA" id="ARBA00011726"/>
    </source>
</evidence>
<dbReference type="Pfam" id="PF02309">
    <property type="entry name" value="AUX_IAA"/>
    <property type="match status" value="1"/>
</dbReference>
<feature type="region of interest" description="Disordered" evidence="11">
    <location>
        <begin position="15"/>
        <end position="35"/>
    </location>
</feature>